<evidence type="ECO:0000256" key="3">
    <source>
        <dbReference type="ARBA" id="ARBA00013184"/>
    </source>
</evidence>
<reference evidence="16 17" key="1">
    <citation type="submission" date="2017-11" db="EMBL/GenBank/DDBJ databases">
        <title>De novo assembly and phasing of dikaryotic genomes from two isolates of Puccinia coronata f. sp. avenae, the causal agent of oat crown rust.</title>
        <authorList>
            <person name="Miller M.E."/>
            <person name="Zhang Y."/>
            <person name="Omidvar V."/>
            <person name="Sperschneider J."/>
            <person name="Schwessinger B."/>
            <person name="Raley C."/>
            <person name="Palmer J.M."/>
            <person name="Garnica D."/>
            <person name="Upadhyaya N."/>
            <person name="Rathjen J."/>
            <person name="Taylor J.M."/>
            <person name="Park R.F."/>
            <person name="Dodds P.N."/>
            <person name="Hirsch C.D."/>
            <person name="Kianian S.F."/>
            <person name="Figueroa M."/>
        </authorList>
    </citation>
    <scope>NUCLEOTIDE SEQUENCE [LARGE SCALE GENOMIC DNA]</scope>
    <source>
        <strain evidence="16">12NC29</strain>
    </source>
</reference>
<feature type="compositionally biased region" description="Basic residues" evidence="14">
    <location>
        <begin position="117"/>
        <end position="139"/>
    </location>
</feature>
<feature type="compositionally biased region" description="Low complexity" evidence="14">
    <location>
        <begin position="62"/>
        <end position="71"/>
    </location>
</feature>
<comment type="similarity">
    <text evidence="2 12">Belongs to the MYST (SAS/MOZ) family.</text>
</comment>
<dbReference type="Pfam" id="PF01853">
    <property type="entry name" value="MOZ_SAS"/>
    <property type="match status" value="1"/>
</dbReference>
<dbReference type="Gene3D" id="3.40.630.30">
    <property type="match status" value="1"/>
</dbReference>
<keyword evidence="10 12" id="KW-0539">Nucleus</keyword>
<dbReference type="Pfam" id="PF00628">
    <property type="entry name" value="PHD"/>
    <property type="match status" value="1"/>
</dbReference>
<dbReference type="InterPro" id="IPR011011">
    <property type="entry name" value="Znf_FYVE_PHD"/>
</dbReference>
<dbReference type="PANTHER" id="PTHR10615:SF161">
    <property type="entry name" value="HISTONE ACETYLTRANSFERASE KAT7"/>
    <property type="match status" value="1"/>
</dbReference>
<evidence type="ECO:0000256" key="10">
    <source>
        <dbReference type="ARBA" id="ARBA00023242"/>
    </source>
</evidence>
<dbReference type="GO" id="GO:0005634">
    <property type="term" value="C:nucleus"/>
    <property type="evidence" value="ECO:0007669"/>
    <property type="project" value="UniProtKB-SubCell"/>
</dbReference>
<feature type="region of interest" description="Disordered" evidence="14">
    <location>
        <begin position="576"/>
        <end position="648"/>
    </location>
</feature>
<dbReference type="PROSITE" id="PS51726">
    <property type="entry name" value="MYST_HAT"/>
    <property type="match status" value="1"/>
</dbReference>
<evidence type="ECO:0000256" key="7">
    <source>
        <dbReference type="ARBA" id="ARBA00022833"/>
    </source>
</evidence>
<evidence type="ECO:0000313" key="16">
    <source>
        <dbReference type="EMBL" id="PLW58539.1"/>
    </source>
</evidence>
<dbReference type="SUPFAM" id="SSF55729">
    <property type="entry name" value="Acyl-CoA N-acyltransferases (Nat)"/>
    <property type="match status" value="1"/>
</dbReference>
<feature type="region of interest" description="Disordered" evidence="14">
    <location>
        <begin position="388"/>
        <end position="498"/>
    </location>
</feature>
<dbReference type="InterPro" id="IPR019787">
    <property type="entry name" value="Znf_PHD-finger"/>
</dbReference>
<evidence type="ECO:0000256" key="12">
    <source>
        <dbReference type="RuleBase" id="RU361211"/>
    </source>
</evidence>
<dbReference type="GO" id="GO:0003682">
    <property type="term" value="F:chromatin binding"/>
    <property type="evidence" value="ECO:0007669"/>
    <property type="project" value="TreeGrafter"/>
</dbReference>
<dbReference type="EC" id="2.3.1.48" evidence="3 12"/>
<keyword evidence="8" id="KW-0156">Chromatin regulator</keyword>
<keyword evidence="6" id="KW-0863">Zinc-finger</keyword>
<feature type="compositionally biased region" description="Polar residues" evidence="14">
    <location>
        <begin position="90"/>
        <end position="104"/>
    </location>
</feature>
<dbReference type="Gene3D" id="3.30.60.60">
    <property type="entry name" value="N-acetyl transferase-like"/>
    <property type="match status" value="1"/>
</dbReference>
<dbReference type="SMART" id="SM00249">
    <property type="entry name" value="PHD"/>
    <property type="match status" value="2"/>
</dbReference>
<evidence type="ECO:0000256" key="1">
    <source>
        <dbReference type="ARBA" id="ARBA00004123"/>
    </source>
</evidence>
<evidence type="ECO:0000256" key="2">
    <source>
        <dbReference type="ARBA" id="ARBA00010107"/>
    </source>
</evidence>
<name>A0A2N5W8G8_9BASI</name>
<feature type="compositionally biased region" description="Low complexity" evidence="14">
    <location>
        <begin position="576"/>
        <end position="586"/>
    </location>
</feature>
<feature type="compositionally biased region" description="Low complexity" evidence="14">
    <location>
        <begin position="162"/>
        <end position="176"/>
    </location>
</feature>
<dbReference type="GO" id="GO:0006357">
    <property type="term" value="P:regulation of transcription by RNA polymerase II"/>
    <property type="evidence" value="ECO:0007669"/>
    <property type="project" value="TreeGrafter"/>
</dbReference>
<proteinExistence type="inferred from homology"/>
<dbReference type="GO" id="GO:0008270">
    <property type="term" value="F:zinc ion binding"/>
    <property type="evidence" value="ECO:0007669"/>
    <property type="project" value="UniProtKB-KW"/>
</dbReference>
<evidence type="ECO:0000256" key="11">
    <source>
        <dbReference type="PIRSR" id="PIRSR602717-51"/>
    </source>
</evidence>
<feature type="region of interest" description="Disordered" evidence="14">
    <location>
        <begin position="236"/>
        <end position="264"/>
    </location>
</feature>
<evidence type="ECO:0000256" key="6">
    <source>
        <dbReference type="ARBA" id="ARBA00022771"/>
    </source>
</evidence>
<dbReference type="FunFam" id="3.30.60.60:FF:000001">
    <property type="entry name" value="Histone acetyltransferase"/>
    <property type="match status" value="1"/>
</dbReference>
<feature type="region of interest" description="Disordered" evidence="14">
    <location>
        <begin position="1"/>
        <end position="147"/>
    </location>
</feature>
<dbReference type="SUPFAM" id="SSF57903">
    <property type="entry name" value="FYVE/PHD zinc finger"/>
    <property type="match status" value="2"/>
</dbReference>
<dbReference type="Gene3D" id="3.30.40.10">
    <property type="entry name" value="Zinc/RING finger domain, C3HC4 (zinc finger)"/>
    <property type="match status" value="1"/>
</dbReference>
<dbReference type="Pfam" id="PF17772">
    <property type="entry name" value="zf-MYST"/>
    <property type="match status" value="1"/>
</dbReference>
<evidence type="ECO:0000256" key="4">
    <source>
        <dbReference type="ARBA" id="ARBA00022679"/>
    </source>
</evidence>
<comment type="caution">
    <text evidence="16">The sequence shown here is derived from an EMBL/GenBank/DDBJ whole genome shotgun (WGS) entry which is preliminary data.</text>
</comment>
<protein>
    <recommendedName>
        <fullName evidence="3 12">Histone acetyltransferase</fullName>
        <ecNumber evidence="3 12">2.3.1.48</ecNumber>
    </recommendedName>
</protein>
<evidence type="ECO:0000256" key="5">
    <source>
        <dbReference type="ARBA" id="ARBA00022723"/>
    </source>
</evidence>
<feature type="compositionally biased region" description="Basic residues" evidence="14">
    <location>
        <begin position="937"/>
        <end position="964"/>
    </location>
</feature>
<evidence type="ECO:0000256" key="13">
    <source>
        <dbReference type="SAM" id="Coils"/>
    </source>
</evidence>
<dbReference type="InterPro" id="IPR050603">
    <property type="entry name" value="MYST_HAT"/>
</dbReference>
<evidence type="ECO:0000256" key="8">
    <source>
        <dbReference type="ARBA" id="ARBA00022853"/>
    </source>
</evidence>
<dbReference type="InterPro" id="IPR040706">
    <property type="entry name" value="Zf-MYST"/>
</dbReference>
<keyword evidence="9" id="KW-0007">Acetylation</keyword>
<dbReference type="Proteomes" id="UP000235388">
    <property type="component" value="Unassembled WGS sequence"/>
</dbReference>
<keyword evidence="4" id="KW-0808">Transferase</keyword>
<comment type="catalytic activity">
    <reaction evidence="12">
        <text>L-lysyl-[protein] + acetyl-CoA = N(6)-acetyl-L-lysyl-[protein] + CoA + H(+)</text>
        <dbReference type="Rhea" id="RHEA:45948"/>
        <dbReference type="Rhea" id="RHEA-COMP:9752"/>
        <dbReference type="Rhea" id="RHEA-COMP:10731"/>
        <dbReference type="ChEBI" id="CHEBI:15378"/>
        <dbReference type="ChEBI" id="CHEBI:29969"/>
        <dbReference type="ChEBI" id="CHEBI:57287"/>
        <dbReference type="ChEBI" id="CHEBI:57288"/>
        <dbReference type="ChEBI" id="CHEBI:61930"/>
        <dbReference type="EC" id="2.3.1.48"/>
    </reaction>
</comment>
<dbReference type="InterPro" id="IPR013083">
    <property type="entry name" value="Znf_RING/FYVE/PHD"/>
</dbReference>
<feature type="compositionally biased region" description="Acidic residues" evidence="14">
    <location>
        <begin position="25"/>
        <end position="51"/>
    </location>
</feature>
<keyword evidence="7" id="KW-0862">Zinc</keyword>
<dbReference type="OrthoDB" id="787137at2759"/>
<evidence type="ECO:0000256" key="14">
    <source>
        <dbReference type="SAM" id="MobiDB-lite"/>
    </source>
</evidence>
<dbReference type="PANTHER" id="PTHR10615">
    <property type="entry name" value="HISTONE ACETYLTRANSFERASE"/>
    <property type="match status" value="1"/>
</dbReference>
<dbReference type="InterPro" id="IPR001965">
    <property type="entry name" value="Znf_PHD"/>
</dbReference>
<feature type="active site" description="Proton donor/acceptor" evidence="11">
    <location>
        <position position="854"/>
    </location>
</feature>
<dbReference type="InterPro" id="IPR016181">
    <property type="entry name" value="Acyl_CoA_acyltransferase"/>
</dbReference>
<accession>A0A2N5W8G8</accession>
<dbReference type="AlphaFoldDB" id="A0A2N5W8G8"/>
<dbReference type="InterPro" id="IPR036388">
    <property type="entry name" value="WH-like_DNA-bd_sf"/>
</dbReference>
<feature type="compositionally biased region" description="Basic and acidic residues" evidence="14">
    <location>
        <begin position="422"/>
        <end position="438"/>
    </location>
</feature>
<feature type="compositionally biased region" description="Basic and acidic residues" evidence="14">
    <location>
        <begin position="630"/>
        <end position="641"/>
    </location>
</feature>
<feature type="region of interest" description="Disordered" evidence="14">
    <location>
        <begin position="929"/>
        <end position="977"/>
    </location>
</feature>
<feature type="coiled-coil region" evidence="13">
    <location>
        <begin position="536"/>
        <end position="563"/>
    </location>
</feature>
<feature type="compositionally biased region" description="Gly residues" evidence="14">
    <location>
        <begin position="965"/>
        <end position="974"/>
    </location>
</feature>
<gene>
    <name evidence="16" type="ORF">PCANC_00063</name>
</gene>
<keyword evidence="17" id="KW-1185">Reference proteome</keyword>
<dbReference type="GO" id="GO:0004402">
    <property type="term" value="F:histone acetyltransferase activity"/>
    <property type="evidence" value="ECO:0007669"/>
    <property type="project" value="InterPro"/>
</dbReference>
<evidence type="ECO:0000259" key="15">
    <source>
        <dbReference type="PROSITE" id="PS51726"/>
    </source>
</evidence>
<feature type="domain" description="MYST-type HAT" evidence="15">
    <location>
        <begin position="653"/>
        <end position="932"/>
    </location>
</feature>
<dbReference type="InterPro" id="IPR002717">
    <property type="entry name" value="HAT_MYST-type"/>
</dbReference>
<keyword evidence="5" id="KW-0479">Metal-binding</keyword>
<feature type="compositionally biased region" description="Polar residues" evidence="14">
    <location>
        <begin position="450"/>
        <end position="497"/>
    </location>
</feature>
<dbReference type="STRING" id="200324.A0A2N5W8G8"/>
<keyword evidence="13" id="KW-0175">Coiled coil</keyword>
<evidence type="ECO:0000313" key="17">
    <source>
        <dbReference type="Proteomes" id="UP000235388"/>
    </source>
</evidence>
<dbReference type="EMBL" id="PGCJ01000002">
    <property type="protein sequence ID" value="PLW58539.1"/>
    <property type="molecule type" value="Genomic_DNA"/>
</dbReference>
<dbReference type="Gene3D" id="1.10.10.10">
    <property type="entry name" value="Winged helix-like DNA-binding domain superfamily/Winged helix DNA-binding domain"/>
    <property type="match status" value="1"/>
</dbReference>
<feature type="compositionally biased region" description="Basic and acidic residues" evidence="14">
    <location>
        <begin position="78"/>
        <end position="89"/>
    </location>
</feature>
<feature type="compositionally biased region" description="Polar residues" evidence="14">
    <location>
        <begin position="236"/>
        <end position="245"/>
    </location>
</feature>
<feature type="region of interest" description="Disordered" evidence="14">
    <location>
        <begin position="162"/>
        <end position="188"/>
    </location>
</feature>
<comment type="subcellular location">
    <subcellularLocation>
        <location evidence="1 12">Nucleus</location>
    </subcellularLocation>
</comment>
<organism evidence="16 17">
    <name type="scientific">Puccinia coronata f. sp. avenae</name>
    <dbReference type="NCBI Taxonomy" id="200324"/>
    <lineage>
        <taxon>Eukaryota</taxon>
        <taxon>Fungi</taxon>
        <taxon>Dikarya</taxon>
        <taxon>Basidiomycota</taxon>
        <taxon>Pucciniomycotina</taxon>
        <taxon>Pucciniomycetes</taxon>
        <taxon>Pucciniales</taxon>
        <taxon>Pucciniaceae</taxon>
        <taxon>Puccinia</taxon>
    </lineage>
</organism>
<evidence type="ECO:0000256" key="9">
    <source>
        <dbReference type="ARBA" id="ARBA00022990"/>
    </source>
</evidence>
<dbReference type="GO" id="GO:0003712">
    <property type="term" value="F:transcription coregulator activity"/>
    <property type="evidence" value="ECO:0007669"/>
    <property type="project" value="TreeGrafter"/>
</dbReference>
<sequence length="1129" mass="125342">MVEREYASTDDEADGKWHANGGEAPDADDDANGDLDAEGELVDSSEEEELEVQAAAFSNSYPLSPSQESSPDSPPTQEQHRDDHPRETASENYSAIPNMTTTSHIHPKTHPNPTTTPRKRGRPKLLKLTKTQQKQKQKQKQTQTRCHPRILPIVLADQQMLQQQQQQQPIHQQADQPAGYQPISPTTRPKLGVIGGQRAPREGWCSFCSREGGFDDLNGNITRGEVPISLINPSIHQSTHQNSLHSSRDPLAPPGSTSASRRRGKGEMVSCWECGQSGHFSCMELNNLTIKSHVKSYPWLCLECRRCHGCDKKGDDDHNMLLCAVCDRGWHGACLDPPLKTVPSGDFTCPFDHDSVECIPPLPDSITLPPLSPVQLPASLPLISHNNSPLKAHLNTPKPNNRTTINRKRKMKSFRSDDDDETMSHFDNEPGDPADLRSCKKIAVGKSRNAPKSISTPHRLNMLTSTSLSPLRKQASSSTLECNNLGSHNPISNQNEGSYLALNGTEEGRLECPDPPQETNPFEGVLTEDEAAIGDRKITEEDLKRFQQSLERLKNRMEALASESVEKTNPVVSPATVAVPSPASGSLESSRLPALRELRSGLSSDPKGRTTPTVHTPEMEVDEGSSNSSVHEELPKKKESKSTSMRYKKNEAHQASMIKSIRFGDYEIDVWYQAPYPEEYSKLPDGRLWICEQCLKYFKTEFEITRHRMKCKNFYPPGDEIYRDSDSSHGVRIQIFEVDGRKNKMYCQNLCLLSKMFLDHKTLYYDVDPFLFYVITQTNLNPNQSSSSSAAHDSLPSNGACRFVGYFSKEKRSPTNNVSCIMTLPVLQRKGWGNLLIDFSYLLSKKEKRVGTPEKPLSDLGLLSYRNYWTLSIAQYLMKRDPSNKEEQITLEDIANDTSIALVDVYYTCRHKNWIHEVKQATLLPSSCASTPVPPPPHHHHHHHHHHPAPPKRKSHNWHGRRKTTGGGGSGASGVGEVQVTSLGSSHSAAAGLTQGGGGSSTGGAGAGVLVSEKEIPKYYAIVWDPQEVRAIVARWAAKNLLTLKPNKLVWSPFITTRAQGLSIDLSPIAIPLIPNTDPYQFANLYHHHHHYLNHLNLGHLGSDSPPASQPMLDSPRPLITAPLAPLTT</sequence>
<dbReference type="GO" id="GO:1990467">
    <property type="term" value="C:NuA3a histone acetyltransferase complex"/>
    <property type="evidence" value="ECO:0007669"/>
    <property type="project" value="TreeGrafter"/>
</dbReference>